<evidence type="ECO:0000256" key="1">
    <source>
        <dbReference type="ARBA" id="ARBA00022649"/>
    </source>
</evidence>
<comment type="cofactor">
    <cofactor evidence="5">
        <name>Mg(2+)</name>
        <dbReference type="ChEBI" id="CHEBI:18420"/>
    </cofactor>
</comment>
<keyword evidence="5" id="KW-0460">Magnesium</keyword>
<reference evidence="7 8" key="1">
    <citation type="journal article" date="2024" name="Chem. Sci.">
        <title>Discovery of megapolipeptins by genome mining of a Burkholderiales bacteria collection.</title>
        <authorList>
            <person name="Paulo B.S."/>
            <person name="Recchia M.J.J."/>
            <person name="Lee S."/>
            <person name="Fergusson C.H."/>
            <person name="Romanowski S.B."/>
            <person name="Hernandez A."/>
            <person name="Krull N."/>
            <person name="Liu D.Y."/>
            <person name="Cavanagh H."/>
            <person name="Bos A."/>
            <person name="Gray C.A."/>
            <person name="Murphy B.T."/>
            <person name="Linington R.G."/>
            <person name="Eustaquio A.S."/>
        </authorList>
    </citation>
    <scope>NUCLEOTIDE SEQUENCE [LARGE SCALE GENOMIC DNA]</scope>
    <source>
        <strain evidence="7 8">RL17-338-BIC-A</strain>
    </source>
</reference>
<dbReference type="EC" id="3.1.-.-" evidence="5"/>
<evidence type="ECO:0000313" key="7">
    <source>
        <dbReference type="EMBL" id="MFM0637091.1"/>
    </source>
</evidence>
<dbReference type="InterPro" id="IPR002716">
    <property type="entry name" value="PIN_dom"/>
</dbReference>
<comment type="caution">
    <text evidence="7">The sequence shown here is derived from an EMBL/GenBank/DDBJ whole genome shotgun (WGS) entry which is preliminary data.</text>
</comment>
<keyword evidence="5" id="KW-0800">Toxin</keyword>
<dbReference type="PANTHER" id="PTHR38826:SF5">
    <property type="entry name" value="RIBONUCLEASE VAPC13"/>
    <property type="match status" value="1"/>
</dbReference>
<protein>
    <recommendedName>
        <fullName evidence="5">Ribonuclease VapC</fullName>
        <shortName evidence="5">RNase VapC</shortName>
        <ecNumber evidence="5">3.1.-.-</ecNumber>
    </recommendedName>
    <alternativeName>
        <fullName evidence="5">Toxin VapC</fullName>
    </alternativeName>
</protein>
<organism evidence="7 8">
    <name type="scientific">Paraburkholderia metrosideri</name>
    <dbReference type="NCBI Taxonomy" id="580937"/>
    <lineage>
        <taxon>Bacteria</taxon>
        <taxon>Pseudomonadati</taxon>
        <taxon>Pseudomonadota</taxon>
        <taxon>Betaproteobacteria</taxon>
        <taxon>Burkholderiales</taxon>
        <taxon>Burkholderiaceae</taxon>
        <taxon>Paraburkholderia</taxon>
    </lineage>
</organism>
<sequence length="141" mass="15453">MNEVKAFIDSNVLLYLLSADAAKAERAEATIRAGGRISVQVLNEIANVARRKLGMSWPDINEVLTLIRSLCPADPLTIEIHERGRLVAERYGLSVYDAMIVAAALVAGCETLYSEDMQDGLVIERQVRIRNPFAAQSVPAL</sequence>
<dbReference type="Pfam" id="PF01850">
    <property type="entry name" value="PIN"/>
    <property type="match status" value="1"/>
</dbReference>
<comment type="function">
    <text evidence="5">Toxic component of a toxin-antitoxin (TA) system. An RNase.</text>
</comment>
<dbReference type="PANTHER" id="PTHR38826">
    <property type="entry name" value="RIBONUCLEASE VAPC13"/>
    <property type="match status" value="1"/>
</dbReference>
<keyword evidence="8" id="KW-1185">Reference proteome</keyword>
<dbReference type="InterPro" id="IPR022907">
    <property type="entry name" value="VapC_family"/>
</dbReference>
<comment type="similarity">
    <text evidence="5">Belongs to the PINc/VapC protein family.</text>
</comment>
<gene>
    <name evidence="5" type="primary">vapC</name>
    <name evidence="7" type="ORF">PQQ63_10330</name>
</gene>
<dbReference type="InterPro" id="IPR052106">
    <property type="entry name" value="PINc/VapC_TA"/>
</dbReference>
<feature type="binding site" evidence="5">
    <location>
        <position position="9"/>
    </location>
    <ligand>
        <name>Mg(2+)</name>
        <dbReference type="ChEBI" id="CHEBI:18420"/>
    </ligand>
</feature>
<evidence type="ECO:0000259" key="6">
    <source>
        <dbReference type="Pfam" id="PF01850"/>
    </source>
</evidence>
<proteinExistence type="inferred from homology"/>
<feature type="binding site" evidence="5">
    <location>
        <position position="97"/>
    </location>
    <ligand>
        <name>Mg(2+)</name>
        <dbReference type="ChEBI" id="CHEBI:18420"/>
    </ligand>
</feature>
<dbReference type="InterPro" id="IPR029060">
    <property type="entry name" value="PIN-like_dom_sf"/>
</dbReference>
<dbReference type="Proteomes" id="UP001629432">
    <property type="component" value="Unassembled WGS sequence"/>
</dbReference>
<evidence type="ECO:0000256" key="2">
    <source>
        <dbReference type="ARBA" id="ARBA00022722"/>
    </source>
</evidence>
<keyword evidence="4 5" id="KW-0378">Hydrolase</keyword>
<evidence type="ECO:0000313" key="8">
    <source>
        <dbReference type="Proteomes" id="UP001629432"/>
    </source>
</evidence>
<name>A0ABW9DQH4_9BURK</name>
<evidence type="ECO:0000256" key="5">
    <source>
        <dbReference type="HAMAP-Rule" id="MF_00265"/>
    </source>
</evidence>
<keyword evidence="1 5" id="KW-1277">Toxin-antitoxin system</keyword>
<dbReference type="HAMAP" id="MF_00265">
    <property type="entry name" value="VapC_Nob1"/>
    <property type="match status" value="1"/>
</dbReference>
<keyword evidence="3 5" id="KW-0479">Metal-binding</keyword>
<accession>A0ABW9DQH4</accession>
<dbReference type="SUPFAM" id="SSF88723">
    <property type="entry name" value="PIN domain-like"/>
    <property type="match status" value="1"/>
</dbReference>
<dbReference type="Gene3D" id="3.40.50.1010">
    <property type="entry name" value="5'-nuclease"/>
    <property type="match status" value="1"/>
</dbReference>
<evidence type="ECO:0000256" key="3">
    <source>
        <dbReference type="ARBA" id="ARBA00022723"/>
    </source>
</evidence>
<feature type="domain" description="PIN" evidence="6">
    <location>
        <begin position="7"/>
        <end position="116"/>
    </location>
</feature>
<dbReference type="CDD" id="cd18692">
    <property type="entry name" value="PIN_VapC-like"/>
    <property type="match status" value="1"/>
</dbReference>
<evidence type="ECO:0000256" key="4">
    <source>
        <dbReference type="ARBA" id="ARBA00022801"/>
    </source>
</evidence>
<keyword evidence="2 5" id="KW-0540">Nuclease</keyword>
<dbReference type="RefSeq" id="WP_408335483.1">
    <property type="nucleotide sequence ID" value="NZ_JAQQCF010000007.1"/>
</dbReference>
<dbReference type="EMBL" id="JAQQCF010000007">
    <property type="protein sequence ID" value="MFM0637091.1"/>
    <property type="molecule type" value="Genomic_DNA"/>
</dbReference>